<feature type="compositionally biased region" description="Low complexity" evidence="1">
    <location>
        <begin position="104"/>
        <end position="121"/>
    </location>
</feature>
<keyword evidence="2" id="KW-1133">Transmembrane helix</keyword>
<reference evidence="3" key="1">
    <citation type="journal article" date="2020" name="bioRxiv">
        <title>Whole genome comparisons of ergot fungi reveals the divergence and evolution of species within the genus Claviceps are the result of varying mechanisms driving genome evolution and host range expansion.</title>
        <authorList>
            <person name="Wyka S.A."/>
            <person name="Mondo S.J."/>
            <person name="Liu M."/>
            <person name="Dettman J."/>
            <person name="Nalam V."/>
            <person name="Broders K.D."/>
        </authorList>
    </citation>
    <scope>NUCLEOTIDE SEQUENCE</scope>
    <source>
        <strain evidence="3">CCC 489</strain>
    </source>
</reference>
<keyword evidence="2" id="KW-0472">Membrane</keyword>
<gene>
    <name evidence="3" type="ORF">E4U42_004087</name>
</gene>
<sequence>MAREPAPLRTSEELDDEHLISPLSSTGLPSAEIKEFPLHNIFSTSGYERVELDHGDVEPVNRKDTVSQPQKMPRSSTDSLGIYPGSMAHNKSSCCQSVSRMPHTSPLNFSSSSNTPPTSNNYLESPNTSDDRLPRGRSDWGTSSKLSHAFKKLRSRGRTGRMTEIPRQNEGVLANDGTVLKDEPTAASPSYPEKKERRASLPSEMDLEQADDGCDDEAFRQKYGEAPSYCSSKHDVKRNWATWIPIIVFILSIYSTVMSGMWLIVSIVQPQWDHRISSNGQLQPSTATLVTALLAKTIELSFVTVFISLLGQMLTRKSFVKRALGGMTLAEITMRNWVLQPGSLMTHCETIPYAGGTVLGALTLTATVMAMFYTTASDAMVAPKLMNSDWQARLLSGPVAASYANVYYMKNTCPDMFSSNPRVPDNDLACMQIQFSGQSHRDLFSFMSTWANIRENGTAVAQKLRDRPTGKHLLYENTTMTAAWIETEYGNVTRNFEKYQRIVNNVTMAMPHPGVYAAATAPENAIMQPVDLAGVGEYTIRAGVVSPSINVMCVNMDMNELAPLVYTQWPNSNVTRTGVGDQLSGPVDWGRSVPVSLDQDGAPEYLNRTVVDEIFRWGPKFERRPPVFSMYPSNYNMVVNSSVVGSDAIYLLAKSYKITNYTLCEMRSWVSPYCSTEFRSSGTAGTSIRAICENPLDRDAYHRSYPPGQEWPGASADWKSVAQAWQLSLDLNGGTRNDNGSNSRQLTQLVLEQPRFVPDLPSLAEALTAFAGSSIVASSIKTPFRHYWAYQSTQLARDKAESFNASLTMQQYTSGHVSDWQKIFYLVLSVVFIMSLGCFILMLSMLKSGFVTDYTEPQNLFALAINSPPSAQLKGSCGAGPEKRDLVVPWRVTYAPSANHYFLEEANDRPWRGKYAGEAVTTGIPAEKDVKGMNYKRLSSGKGWL</sequence>
<accession>A0A8K0J5Z4</accession>
<dbReference type="EMBL" id="SRPY01000350">
    <property type="protein sequence ID" value="KAG5925657.1"/>
    <property type="molecule type" value="Genomic_DNA"/>
</dbReference>
<proteinExistence type="predicted"/>
<feature type="compositionally biased region" description="Polar residues" evidence="1">
    <location>
        <begin position="66"/>
        <end position="79"/>
    </location>
</feature>
<evidence type="ECO:0000256" key="2">
    <source>
        <dbReference type="SAM" id="Phobius"/>
    </source>
</evidence>
<feature type="transmembrane region" description="Helical" evidence="2">
    <location>
        <begin position="288"/>
        <end position="311"/>
    </location>
</feature>
<feature type="compositionally biased region" description="Basic and acidic residues" evidence="1">
    <location>
        <begin position="53"/>
        <end position="65"/>
    </location>
</feature>
<evidence type="ECO:0000313" key="3">
    <source>
        <dbReference type="EMBL" id="KAG5925657.1"/>
    </source>
</evidence>
<dbReference type="OrthoDB" id="4721035at2759"/>
<feature type="compositionally biased region" description="Basic residues" evidence="1">
    <location>
        <begin position="148"/>
        <end position="159"/>
    </location>
</feature>
<feature type="region of interest" description="Disordered" evidence="1">
    <location>
        <begin position="53"/>
        <end position="209"/>
    </location>
</feature>
<feature type="compositionally biased region" description="Polar residues" evidence="1">
    <location>
        <begin position="89"/>
        <end position="99"/>
    </location>
</feature>
<evidence type="ECO:0008006" key="5">
    <source>
        <dbReference type="Google" id="ProtNLM"/>
    </source>
</evidence>
<evidence type="ECO:0000313" key="4">
    <source>
        <dbReference type="Proteomes" id="UP000811619"/>
    </source>
</evidence>
<feature type="transmembrane region" description="Helical" evidence="2">
    <location>
        <begin position="351"/>
        <end position="376"/>
    </location>
</feature>
<evidence type="ECO:0000256" key="1">
    <source>
        <dbReference type="SAM" id="MobiDB-lite"/>
    </source>
</evidence>
<feature type="compositionally biased region" description="Basic and acidic residues" evidence="1">
    <location>
        <begin position="129"/>
        <end position="138"/>
    </location>
</feature>
<dbReference type="AlphaFoldDB" id="A0A8K0J5Z4"/>
<dbReference type="Proteomes" id="UP000811619">
    <property type="component" value="Unassembled WGS sequence"/>
</dbReference>
<feature type="transmembrane region" description="Helical" evidence="2">
    <location>
        <begin position="243"/>
        <end position="268"/>
    </location>
</feature>
<organism evidence="3 4">
    <name type="scientific">Claviceps africana</name>
    <dbReference type="NCBI Taxonomy" id="83212"/>
    <lineage>
        <taxon>Eukaryota</taxon>
        <taxon>Fungi</taxon>
        <taxon>Dikarya</taxon>
        <taxon>Ascomycota</taxon>
        <taxon>Pezizomycotina</taxon>
        <taxon>Sordariomycetes</taxon>
        <taxon>Hypocreomycetidae</taxon>
        <taxon>Hypocreales</taxon>
        <taxon>Clavicipitaceae</taxon>
        <taxon>Claviceps</taxon>
    </lineage>
</organism>
<feature type="region of interest" description="Disordered" evidence="1">
    <location>
        <begin position="1"/>
        <end position="28"/>
    </location>
</feature>
<keyword evidence="4" id="KW-1185">Reference proteome</keyword>
<protein>
    <recommendedName>
        <fullName evidence="5">Mcm2 3 5 family protein</fullName>
    </recommendedName>
</protein>
<keyword evidence="2" id="KW-0812">Transmembrane</keyword>
<feature type="transmembrane region" description="Helical" evidence="2">
    <location>
        <begin position="823"/>
        <end position="846"/>
    </location>
</feature>
<name>A0A8K0J5Z4_9HYPO</name>
<comment type="caution">
    <text evidence="3">The sequence shown here is derived from an EMBL/GenBank/DDBJ whole genome shotgun (WGS) entry which is preliminary data.</text>
</comment>